<protein>
    <submittedName>
        <fullName evidence="2">Uncharacterized protein</fullName>
    </submittedName>
</protein>
<comment type="caution">
    <text evidence="2">The sequence shown here is derived from an EMBL/GenBank/DDBJ whole genome shotgun (WGS) entry which is preliminary data.</text>
</comment>
<gene>
    <name evidence="2" type="ORF">ADUPG1_011813</name>
</gene>
<feature type="compositionally biased region" description="Polar residues" evidence="1">
    <location>
        <begin position="91"/>
        <end position="113"/>
    </location>
</feature>
<keyword evidence="3" id="KW-1185">Reference proteome</keyword>
<evidence type="ECO:0000313" key="2">
    <source>
        <dbReference type="EMBL" id="GKT21044.1"/>
    </source>
</evidence>
<evidence type="ECO:0000313" key="3">
    <source>
        <dbReference type="Proteomes" id="UP001057375"/>
    </source>
</evidence>
<organism evidence="2 3">
    <name type="scientific">Aduncisulcus paluster</name>
    <dbReference type="NCBI Taxonomy" id="2918883"/>
    <lineage>
        <taxon>Eukaryota</taxon>
        <taxon>Metamonada</taxon>
        <taxon>Carpediemonas-like organisms</taxon>
        <taxon>Aduncisulcus</taxon>
    </lineage>
</organism>
<sequence>MSQKYLQSDLPKIVDSILCALLNLDVHCHGLVRCLFIEENGFKSLCAILLVHISAYIGELNAKSLSTSSHLHHSSKLCSSPSKSHDHRSVRSSPQSVLSTTTTKPLDSPNNINSTSSFLNPSLKITTNHMPVLLHAVTFAERMLKDGEKKLYLIFKRAGLFDCLRLMVSSISFDDSRFVISALRCFSYAFPHMSDLDDIVNTFPAIQKCFKTYSDDKEIILVVLTTFNGNINQLNSVCLKIAHEEEEAGNSDIVGTSGAVRGRSESFSAYPPQRGHGRSHSVEFTTGAETIDEGYDSLLKQAKQLFSSPFKPPASTSATSSLHRTVVDSSTKTSTSSDMSSSAVDGHSDLSLGGSSKGEDSNVNDVIISASCIASKLLSSENLEFIDSFSRSAAEYCLVMLEKSSHRNLVVFDINIANVCFAIFSNLVTFFSFSPSLILFLRHTHRFISRVIKGSEFPLGSIKRCFGEWIDILSLISSSSQKISLSSSCESDIMLGCLEIFKICMFKFKSLIKKENIPKKTTVSMPMFESFVSACISIGMGEFFVEEGALSYIIEYLNIISKRLHLISPPVFSWLYHPNRNGTCGGVILLRLIQLIMDENIDGIIYVAECLDTIIEFCERNSSRELRTCLLQIIESLEKYDETVPFLRKYAHYIAELKPKDLEECE</sequence>
<feature type="region of interest" description="Disordered" evidence="1">
    <location>
        <begin position="76"/>
        <end position="113"/>
    </location>
</feature>
<dbReference type="EMBL" id="BQXS01012285">
    <property type="protein sequence ID" value="GKT21044.1"/>
    <property type="molecule type" value="Genomic_DNA"/>
</dbReference>
<feature type="compositionally biased region" description="Low complexity" evidence="1">
    <location>
        <begin position="327"/>
        <end position="354"/>
    </location>
</feature>
<accession>A0ABQ5JY32</accession>
<proteinExistence type="predicted"/>
<dbReference type="Proteomes" id="UP001057375">
    <property type="component" value="Unassembled WGS sequence"/>
</dbReference>
<name>A0ABQ5JY32_9EUKA</name>
<feature type="region of interest" description="Disordered" evidence="1">
    <location>
        <begin position="310"/>
        <end position="358"/>
    </location>
</feature>
<evidence type="ECO:0000256" key="1">
    <source>
        <dbReference type="SAM" id="MobiDB-lite"/>
    </source>
</evidence>
<feature type="compositionally biased region" description="Polar residues" evidence="1">
    <location>
        <begin position="314"/>
        <end position="323"/>
    </location>
</feature>
<reference evidence="2" key="1">
    <citation type="submission" date="2022-03" db="EMBL/GenBank/DDBJ databases">
        <title>Draft genome sequence of Aduncisulcus paluster, a free-living microaerophilic Fornicata.</title>
        <authorList>
            <person name="Yuyama I."/>
            <person name="Kume K."/>
            <person name="Tamura T."/>
            <person name="Inagaki Y."/>
            <person name="Hashimoto T."/>
        </authorList>
    </citation>
    <scope>NUCLEOTIDE SEQUENCE</scope>
    <source>
        <strain evidence="2">NY0171</strain>
    </source>
</reference>